<protein>
    <submittedName>
        <fullName evidence="1">Uncharacterized protein</fullName>
    </submittedName>
</protein>
<accession>A0A0E9URY5</accession>
<reference evidence="1" key="2">
    <citation type="journal article" date="2015" name="Fish Shellfish Immunol.">
        <title>Early steps in the European eel (Anguilla anguilla)-Vibrio vulnificus interaction in the gills: Role of the RtxA13 toxin.</title>
        <authorList>
            <person name="Callol A."/>
            <person name="Pajuelo D."/>
            <person name="Ebbesson L."/>
            <person name="Teles M."/>
            <person name="MacKenzie S."/>
            <person name="Amaro C."/>
        </authorList>
    </citation>
    <scope>NUCLEOTIDE SEQUENCE</scope>
</reference>
<reference evidence="1" key="1">
    <citation type="submission" date="2014-11" db="EMBL/GenBank/DDBJ databases">
        <authorList>
            <person name="Amaro Gonzalez C."/>
        </authorList>
    </citation>
    <scope>NUCLEOTIDE SEQUENCE</scope>
</reference>
<dbReference type="EMBL" id="GBXM01040627">
    <property type="protein sequence ID" value="JAH67950.1"/>
    <property type="molecule type" value="Transcribed_RNA"/>
</dbReference>
<sequence>MSGYDGSGYLAC</sequence>
<proteinExistence type="predicted"/>
<name>A0A0E9URY5_ANGAN</name>
<evidence type="ECO:0000313" key="1">
    <source>
        <dbReference type="EMBL" id="JAH67950.1"/>
    </source>
</evidence>
<organism evidence="1">
    <name type="scientific">Anguilla anguilla</name>
    <name type="common">European freshwater eel</name>
    <name type="synonym">Muraena anguilla</name>
    <dbReference type="NCBI Taxonomy" id="7936"/>
    <lineage>
        <taxon>Eukaryota</taxon>
        <taxon>Metazoa</taxon>
        <taxon>Chordata</taxon>
        <taxon>Craniata</taxon>
        <taxon>Vertebrata</taxon>
        <taxon>Euteleostomi</taxon>
        <taxon>Actinopterygii</taxon>
        <taxon>Neopterygii</taxon>
        <taxon>Teleostei</taxon>
        <taxon>Anguilliformes</taxon>
        <taxon>Anguillidae</taxon>
        <taxon>Anguilla</taxon>
    </lineage>
</organism>